<evidence type="ECO:0000256" key="2">
    <source>
        <dbReference type="ARBA" id="ARBA00007259"/>
    </source>
</evidence>
<dbReference type="GO" id="GO:0009523">
    <property type="term" value="C:photosystem II"/>
    <property type="evidence" value="ECO:0007669"/>
    <property type="project" value="UniProtKB-KW"/>
</dbReference>
<dbReference type="SUPFAM" id="SSF103511">
    <property type="entry name" value="Chlorophyll a-b binding protein"/>
    <property type="match status" value="1"/>
</dbReference>
<dbReference type="GO" id="GO:0009535">
    <property type="term" value="C:chloroplast thylakoid membrane"/>
    <property type="evidence" value="ECO:0007669"/>
    <property type="project" value="UniProtKB-SubCell"/>
</dbReference>
<dbReference type="Gene3D" id="1.10.3460.10">
    <property type="entry name" value="Chlorophyll a/b binding protein domain"/>
    <property type="match status" value="1"/>
</dbReference>
<keyword evidence="5 14" id="KW-0602">Photosynthesis</keyword>
<evidence type="ECO:0000256" key="12">
    <source>
        <dbReference type="ARBA" id="ARBA00023136"/>
    </source>
</evidence>
<dbReference type="GO" id="GO:0009765">
    <property type="term" value="P:photosynthesis, light harvesting"/>
    <property type="evidence" value="ECO:0007669"/>
    <property type="project" value="InterPro"/>
</dbReference>
<evidence type="ECO:0000313" key="15">
    <source>
        <dbReference type="EMBL" id="KAE8711756.1"/>
    </source>
</evidence>
<dbReference type="AlphaFoldDB" id="A0A6A3B4P4"/>
<gene>
    <name evidence="15" type="ORF">F3Y22_tig00110279pilonHSYRG00124</name>
</gene>
<dbReference type="PANTHER" id="PTHR21649">
    <property type="entry name" value="CHLOROPHYLL A/B BINDING PROTEIN"/>
    <property type="match status" value="1"/>
</dbReference>
<evidence type="ECO:0000256" key="9">
    <source>
        <dbReference type="ARBA" id="ARBA00022989"/>
    </source>
</evidence>
<evidence type="ECO:0000256" key="10">
    <source>
        <dbReference type="ARBA" id="ARBA00022991"/>
    </source>
</evidence>
<keyword evidence="11 14" id="KW-0793">Thylakoid</keyword>
<evidence type="ECO:0000256" key="1">
    <source>
        <dbReference type="ARBA" id="ARBA00004334"/>
    </source>
</evidence>
<protein>
    <recommendedName>
        <fullName evidence="14">Chlorophyll a-b binding protein, chloroplastic</fullName>
    </recommendedName>
</protein>
<evidence type="ECO:0000256" key="14">
    <source>
        <dbReference type="RuleBase" id="RU363080"/>
    </source>
</evidence>
<comment type="similarity">
    <text evidence="2 14">Belongs to the light-harvesting chlorophyll a/b-binding (LHC) protein family.</text>
</comment>
<feature type="binding site" evidence="13">
    <location>
        <position position="197"/>
    </location>
    <ligand>
        <name>chlorophyll a</name>
        <dbReference type="ChEBI" id="CHEBI:58416"/>
        <label>1</label>
    </ligand>
</feature>
<reference evidence="15" key="1">
    <citation type="submission" date="2019-09" db="EMBL/GenBank/DDBJ databases">
        <title>Draft genome information of white flower Hibiscus syriacus.</title>
        <authorList>
            <person name="Kim Y.-M."/>
        </authorList>
    </citation>
    <scope>NUCLEOTIDE SEQUENCE [LARGE SCALE GENOMIC DNA]</scope>
    <source>
        <strain evidence="15">YM2019G1</strain>
    </source>
</reference>
<keyword evidence="6 14" id="KW-0934">Plastid</keyword>
<proteinExistence type="inferred from homology"/>
<comment type="function">
    <text evidence="14">The light-harvesting complex (LHC) functions as a light receptor, it captures and delivers excitation energy to photosystems with which it is closely associated.</text>
</comment>
<dbReference type="InterPro" id="IPR022796">
    <property type="entry name" value="Chloroa_b-bind"/>
</dbReference>
<evidence type="ECO:0000256" key="6">
    <source>
        <dbReference type="ARBA" id="ARBA00022640"/>
    </source>
</evidence>
<accession>A0A6A3B4P4</accession>
<dbReference type="EMBL" id="VEPZ02000908">
    <property type="protein sequence ID" value="KAE8711756.1"/>
    <property type="molecule type" value="Genomic_DNA"/>
</dbReference>
<keyword evidence="12" id="KW-0472">Membrane</keyword>
<keyword evidence="14" id="KW-0604">Photosystem II</keyword>
<comment type="subcellular location">
    <subcellularLocation>
        <location evidence="1 14">Plastid</location>
        <location evidence="1 14">Chloroplast thylakoid membrane</location>
    </subcellularLocation>
</comment>
<comment type="caution">
    <text evidence="15">The sequence shown here is derived from an EMBL/GenBank/DDBJ whole genome shotgun (WGS) entry which is preliminary data.</text>
</comment>
<feature type="binding site" evidence="13">
    <location>
        <position position="99"/>
    </location>
    <ligand>
        <name>chlorophyll a</name>
        <dbReference type="ChEBI" id="CHEBI:58416"/>
        <label>1</label>
    </ligand>
</feature>
<keyword evidence="4 14" id="KW-0150">Chloroplast</keyword>
<dbReference type="InterPro" id="IPR001344">
    <property type="entry name" value="Chloro_AB-bd_pln"/>
</dbReference>
<evidence type="ECO:0000256" key="4">
    <source>
        <dbReference type="ARBA" id="ARBA00022528"/>
    </source>
</evidence>
<sequence length="269" mass="29151">MSSTCGAVIINDLGSSFLCVVKRRQALWDARNGAGVVNPATGKTKSVIVAAAPAKRSWFPGVRGGGNLVDPEWLPGDYGFDPLGLGKDPAFLKWYREAELIHGRWAMTAVVGIFIGQAWSDIPWLEAGADPDFFNPQSQSVEWATPWSKSAENFVNATGQHGYPGGKFFDPLGLARTIENGECIPDYENLERLPVAEIKHARIVMLAMLIFYLEAGQGKTPLGALGFCLWRGETMTRGYRFGGGGDSDGGNGSMTVVWFNGDDNNNDSR</sequence>
<feature type="binding site" description="axial binding residue" evidence="13">
    <location>
        <position position="102"/>
    </location>
    <ligand>
        <name>chlorophyll a</name>
        <dbReference type="ChEBI" id="CHEBI:58416"/>
        <label>1</label>
    </ligand>
    <ligandPart>
        <name>Mg</name>
        <dbReference type="ChEBI" id="CHEBI:25107"/>
    </ligandPart>
</feature>
<evidence type="ECO:0000256" key="8">
    <source>
        <dbReference type="ARBA" id="ARBA00022836"/>
    </source>
</evidence>
<evidence type="ECO:0000256" key="5">
    <source>
        <dbReference type="ARBA" id="ARBA00022531"/>
    </source>
</evidence>
<name>A0A6A3B4P4_HIBSY</name>
<evidence type="ECO:0000256" key="3">
    <source>
        <dbReference type="ARBA" id="ARBA00022494"/>
    </source>
</evidence>
<feature type="binding site" description="axial binding residue" evidence="13">
    <location>
        <position position="104"/>
    </location>
    <ligand>
        <name>chlorophyll b</name>
        <dbReference type="ChEBI" id="CHEBI:61721"/>
        <label>1</label>
    </ligand>
    <ligandPart>
        <name>Mg</name>
        <dbReference type="ChEBI" id="CHEBI:25107"/>
    </ligandPart>
</feature>
<keyword evidence="7" id="KW-0812">Transmembrane</keyword>
<feature type="binding site" description="axial binding residue" evidence="13">
    <location>
        <position position="138"/>
    </location>
    <ligand>
        <name>chlorophyll b</name>
        <dbReference type="ChEBI" id="CHEBI:61721"/>
        <label>1</label>
    </ligand>
    <ligandPart>
        <name>Mg</name>
        <dbReference type="ChEBI" id="CHEBI:25107"/>
    </ligandPart>
</feature>
<dbReference type="Proteomes" id="UP000436088">
    <property type="component" value="Unassembled WGS sequence"/>
</dbReference>
<keyword evidence="9" id="KW-1133">Transmembrane helix</keyword>
<dbReference type="Pfam" id="PF00504">
    <property type="entry name" value="Chloroa_b-bind"/>
    <property type="match status" value="1"/>
</dbReference>
<keyword evidence="10 14" id="KW-0157">Chromophore</keyword>
<evidence type="ECO:0000256" key="7">
    <source>
        <dbReference type="ARBA" id="ARBA00022692"/>
    </source>
</evidence>
<evidence type="ECO:0000313" key="16">
    <source>
        <dbReference type="Proteomes" id="UP000436088"/>
    </source>
</evidence>
<keyword evidence="16" id="KW-1185">Reference proteome</keyword>
<keyword evidence="8 14" id="KW-0603">Photosystem I</keyword>
<keyword evidence="3 13" id="KW-0148">Chlorophyll</keyword>
<dbReference type="GO" id="GO:0016168">
    <property type="term" value="F:chlorophyll binding"/>
    <property type="evidence" value="ECO:0007669"/>
    <property type="project" value="UniProtKB-KW"/>
</dbReference>
<organism evidence="15 16">
    <name type="scientific">Hibiscus syriacus</name>
    <name type="common">Rose of Sharon</name>
    <dbReference type="NCBI Taxonomy" id="106335"/>
    <lineage>
        <taxon>Eukaryota</taxon>
        <taxon>Viridiplantae</taxon>
        <taxon>Streptophyta</taxon>
        <taxon>Embryophyta</taxon>
        <taxon>Tracheophyta</taxon>
        <taxon>Spermatophyta</taxon>
        <taxon>Magnoliopsida</taxon>
        <taxon>eudicotyledons</taxon>
        <taxon>Gunneridae</taxon>
        <taxon>Pentapetalae</taxon>
        <taxon>rosids</taxon>
        <taxon>malvids</taxon>
        <taxon>Malvales</taxon>
        <taxon>Malvaceae</taxon>
        <taxon>Malvoideae</taxon>
        <taxon>Hibiscus</taxon>
    </lineage>
</organism>
<evidence type="ECO:0000256" key="11">
    <source>
        <dbReference type="ARBA" id="ARBA00023078"/>
    </source>
</evidence>
<dbReference type="GO" id="GO:0009522">
    <property type="term" value="C:photosystem I"/>
    <property type="evidence" value="ECO:0007669"/>
    <property type="project" value="UniProtKB-KW"/>
</dbReference>
<feature type="binding site" evidence="13">
    <location>
        <position position="202"/>
    </location>
    <ligand>
        <name>chlorophyll a</name>
        <dbReference type="ChEBI" id="CHEBI:58416"/>
        <label>1</label>
    </ligand>
</feature>
<evidence type="ECO:0000256" key="13">
    <source>
        <dbReference type="PIRSR" id="PIRSR601344-1"/>
    </source>
</evidence>